<dbReference type="GO" id="GO:0003887">
    <property type="term" value="F:DNA-directed DNA polymerase activity"/>
    <property type="evidence" value="ECO:0007669"/>
    <property type="project" value="UniProtKB-KW"/>
</dbReference>
<dbReference type="GO" id="GO:0003677">
    <property type="term" value="F:DNA binding"/>
    <property type="evidence" value="ECO:0007669"/>
    <property type="project" value="InterPro"/>
</dbReference>
<sequence>MADGSGDFRQCSPFETDFPTNERSQSAYTPLHTFDLPRGADKHYQQQYADMYFLRLAQLKPAVEEQAEEAWGNMKIGTDTPQHVDRVLDVRQGIPSWVVGTVFVDMPLKPNVLDDISKDHWISAPPTRERYTTDGKLDMMIEDESGRLQISGDSLDTLGLVTGCVIAILGHENIDGVFNVIDTKYADLPRQPERWEKDDANLALSGGKIKQRRARADRIAIISGLEIAGDSGNDLALDMLTEYLIGESSDPSRPEGSKKISRLILAGGSLAHSSPIPSREEVSAKKGHKKYGYDSAAYDASPTARLDTFLSDILPTLPVTLLPGVTDPASVAIPQQPLHAALFPQSRALANSPAFKNDPHLGFDSVSNPWEGDIDGWRFLGTGGQTVTDVQKYLDVDSTLDIMDAMLRWRCIAPTAPDTLWCYPFQDDDPLIVKECPHVYFAGNMPKFEVRTESGPFQQTVTLISVPKYSETGIIVLLDMETLEVTHIDLRVGESKP</sequence>
<reference evidence="13" key="1">
    <citation type="journal article" date="2020" name="Stud. Mycol.">
        <title>101 Dothideomycetes genomes: a test case for predicting lifestyles and emergence of pathogens.</title>
        <authorList>
            <person name="Haridas S."/>
            <person name="Albert R."/>
            <person name="Binder M."/>
            <person name="Bloem J."/>
            <person name="Labutti K."/>
            <person name="Salamov A."/>
            <person name="Andreopoulos B."/>
            <person name="Baker S."/>
            <person name="Barry K."/>
            <person name="Bills G."/>
            <person name="Bluhm B."/>
            <person name="Cannon C."/>
            <person name="Castanera R."/>
            <person name="Culley D."/>
            <person name="Daum C."/>
            <person name="Ezra D."/>
            <person name="Gonzalez J."/>
            <person name="Henrissat B."/>
            <person name="Kuo A."/>
            <person name="Liang C."/>
            <person name="Lipzen A."/>
            <person name="Lutzoni F."/>
            <person name="Magnuson J."/>
            <person name="Mondo S."/>
            <person name="Nolan M."/>
            <person name="Ohm R."/>
            <person name="Pangilinan J."/>
            <person name="Park H.-J."/>
            <person name="Ramirez L."/>
            <person name="Alfaro M."/>
            <person name="Sun H."/>
            <person name="Tritt A."/>
            <person name="Yoshinaga Y."/>
            <person name="Zwiers L.-H."/>
            <person name="Turgeon B."/>
            <person name="Goodwin S."/>
            <person name="Spatafora J."/>
            <person name="Crous P."/>
            <person name="Grigoriev I."/>
        </authorList>
    </citation>
    <scope>NUCLEOTIDE SEQUENCE</scope>
    <source>
        <strain evidence="13">CBS 269.34</strain>
    </source>
</reference>
<evidence type="ECO:0000256" key="1">
    <source>
        <dbReference type="ARBA" id="ARBA00004123"/>
    </source>
</evidence>
<dbReference type="InterPro" id="IPR041863">
    <property type="entry name" value="PolD2_C"/>
</dbReference>
<evidence type="ECO:0000256" key="3">
    <source>
        <dbReference type="ARBA" id="ARBA00012417"/>
    </source>
</evidence>
<comment type="catalytic activity">
    <reaction evidence="9">
        <text>DNA(n) + a 2'-deoxyribonucleoside 5'-triphosphate = DNA(n+1) + diphosphate</text>
        <dbReference type="Rhea" id="RHEA:22508"/>
        <dbReference type="Rhea" id="RHEA-COMP:17339"/>
        <dbReference type="Rhea" id="RHEA-COMP:17340"/>
        <dbReference type="ChEBI" id="CHEBI:33019"/>
        <dbReference type="ChEBI" id="CHEBI:61560"/>
        <dbReference type="ChEBI" id="CHEBI:173112"/>
        <dbReference type="EC" id="2.7.7.7"/>
    </reaction>
</comment>
<evidence type="ECO:0000256" key="2">
    <source>
        <dbReference type="ARBA" id="ARBA00006035"/>
    </source>
</evidence>
<dbReference type="Gene3D" id="3.60.21.50">
    <property type="match status" value="1"/>
</dbReference>
<dbReference type="CDD" id="cd07387">
    <property type="entry name" value="MPP_PolD2_C"/>
    <property type="match status" value="1"/>
</dbReference>
<evidence type="ECO:0000313" key="13">
    <source>
        <dbReference type="EMBL" id="KAF2499420.1"/>
    </source>
</evidence>
<dbReference type="InterPro" id="IPR024826">
    <property type="entry name" value="DNA_pol_delta/II_ssu"/>
</dbReference>
<proteinExistence type="inferred from homology"/>
<dbReference type="GO" id="GO:0043625">
    <property type="term" value="C:delta DNA polymerase complex"/>
    <property type="evidence" value="ECO:0007669"/>
    <property type="project" value="TreeGrafter"/>
</dbReference>
<evidence type="ECO:0000259" key="11">
    <source>
        <dbReference type="Pfam" id="PF04042"/>
    </source>
</evidence>
<evidence type="ECO:0000313" key="14">
    <source>
        <dbReference type="Proteomes" id="UP000799750"/>
    </source>
</evidence>
<evidence type="ECO:0000256" key="10">
    <source>
        <dbReference type="SAM" id="MobiDB-lite"/>
    </source>
</evidence>
<keyword evidence="14" id="KW-1185">Reference proteome</keyword>
<protein>
    <recommendedName>
        <fullName evidence="3">DNA-directed DNA polymerase</fullName>
        <ecNumber evidence="3">2.7.7.7</ecNumber>
    </recommendedName>
</protein>
<dbReference type="OrthoDB" id="3763at2759"/>
<accession>A0A6A6R683</accession>
<dbReference type="AlphaFoldDB" id="A0A6A6R683"/>
<dbReference type="EC" id="2.7.7.7" evidence="3"/>
<dbReference type="InterPro" id="IPR007185">
    <property type="entry name" value="DNA_pol_a/d/e_bsu"/>
</dbReference>
<feature type="domain" description="DNA polymerase delta subunit OB-fold" evidence="12">
    <location>
        <begin position="47"/>
        <end position="182"/>
    </location>
</feature>
<feature type="region of interest" description="Disordered" evidence="10">
    <location>
        <begin position="1"/>
        <end position="26"/>
    </location>
</feature>
<dbReference type="Pfam" id="PF18018">
    <property type="entry name" value="DNA_pol_D_N"/>
    <property type="match status" value="1"/>
</dbReference>
<evidence type="ECO:0000256" key="8">
    <source>
        <dbReference type="ARBA" id="ARBA00023242"/>
    </source>
</evidence>
<evidence type="ECO:0000259" key="12">
    <source>
        <dbReference type="Pfam" id="PF18018"/>
    </source>
</evidence>
<feature type="domain" description="DNA polymerase alpha/delta/epsilon subunit B" evidence="11">
    <location>
        <begin position="219"/>
        <end position="448"/>
    </location>
</feature>
<keyword evidence="7" id="KW-0239">DNA-directed DNA polymerase</keyword>
<dbReference type="Gene3D" id="2.40.50.430">
    <property type="match status" value="1"/>
</dbReference>
<dbReference type="EMBL" id="MU004184">
    <property type="protein sequence ID" value="KAF2499420.1"/>
    <property type="molecule type" value="Genomic_DNA"/>
</dbReference>
<evidence type="ECO:0000256" key="6">
    <source>
        <dbReference type="ARBA" id="ARBA00022705"/>
    </source>
</evidence>
<keyword evidence="4" id="KW-0808">Transferase</keyword>
<comment type="subcellular location">
    <subcellularLocation>
        <location evidence="1">Nucleus</location>
    </subcellularLocation>
</comment>
<dbReference type="PANTHER" id="PTHR10416:SF0">
    <property type="entry name" value="DNA POLYMERASE DELTA SUBUNIT 2"/>
    <property type="match status" value="1"/>
</dbReference>
<keyword evidence="5" id="KW-0548">Nucleotidyltransferase</keyword>
<dbReference type="Pfam" id="PF04042">
    <property type="entry name" value="DNA_pol_E_B"/>
    <property type="match status" value="1"/>
</dbReference>
<evidence type="ECO:0000256" key="4">
    <source>
        <dbReference type="ARBA" id="ARBA00022679"/>
    </source>
</evidence>
<organism evidence="13 14">
    <name type="scientific">Lophium mytilinum</name>
    <dbReference type="NCBI Taxonomy" id="390894"/>
    <lineage>
        <taxon>Eukaryota</taxon>
        <taxon>Fungi</taxon>
        <taxon>Dikarya</taxon>
        <taxon>Ascomycota</taxon>
        <taxon>Pezizomycotina</taxon>
        <taxon>Dothideomycetes</taxon>
        <taxon>Pleosporomycetidae</taxon>
        <taxon>Mytilinidiales</taxon>
        <taxon>Mytilinidiaceae</taxon>
        <taxon>Lophium</taxon>
    </lineage>
</organism>
<comment type="similarity">
    <text evidence="2">Belongs to the DNA polymerase delta/II small subunit family.</text>
</comment>
<dbReference type="InterPro" id="IPR040663">
    <property type="entry name" value="DNA_pol_D_N"/>
</dbReference>
<dbReference type="GO" id="GO:0006281">
    <property type="term" value="P:DNA repair"/>
    <property type="evidence" value="ECO:0007669"/>
    <property type="project" value="UniProtKB-ARBA"/>
</dbReference>
<dbReference type="GO" id="GO:0006273">
    <property type="term" value="P:lagging strand elongation"/>
    <property type="evidence" value="ECO:0007669"/>
    <property type="project" value="UniProtKB-ARBA"/>
</dbReference>
<dbReference type="Proteomes" id="UP000799750">
    <property type="component" value="Unassembled WGS sequence"/>
</dbReference>
<gene>
    <name evidence="13" type="ORF">BU16DRAFT_270198</name>
</gene>
<evidence type="ECO:0000256" key="7">
    <source>
        <dbReference type="ARBA" id="ARBA00022932"/>
    </source>
</evidence>
<evidence type="ECO:0000256" key="9">
    <source>
        <dbReference type="ARBA" id="ARBA00049244"/>
    </source>
</evidence>
<name>A0A6A6R683_9PEZI</name>
<dbReference type="FunFam" id="2.40.50.430:FF:000002">
    <property type="entry name" value="DNA polymerase delta subunit"/>
    <property type="match status" value="1"/>
</dbReference>
<evidence type="ECO:0000256" key="5">
    <source>
        <dbReference type="ARBA" id="ARBA00022695"/>
    </source>
</evidence>
<keyword evidence="8" id="KW-0539">Nucleus</keyword>
<keyword evidence="6" id="KW-0235">DNA replication</keyword>
<dbReference type="PANTHER" id="PTHR10416">
    <property type="entry name" value="DNA POLYMERASE DELTA SUBUNIT 2"/>
    <property type="match status" value="1"/>
</dbReference>